<feature type="domain" description="Primase C-terminal 2" evidence="1">
    <location>
        <begin position="219"/>
        <end position="281"/>
    </location>
</feature>
<evidence type="ECO:0000259" key="2">
    <source>
        <dbReference type="Pfam" id="PF08800"/>
    </source>
</evidence>
<dbReference type="InterPro" id="IPR014907">
    <property type="entry name" value="BT4734-like_N"/>
</dbReference>
<dbReference type="STRING" id="1346286.SAMN05444362_11462"/>
<reference evidence="4" key="1">
    <citation type="submission" date="2016-11" db="EMBL/GenBank/DDBJ databases">
        <authorList>
            <person name="Varghese N."/>
            <person name="Submissions S."/>
        </authorList>
    </citation>
    <scope>NUCLEOTIDE SEQUENCE [LARGE SCALE GENOMIC DNA]</scope>
    <source>
        <strain evidence="4">DSM 27370</strain>
    </source>
</reference>
<dbReference type="InterPro" id="IPR014819">
    <property type="entry name" value="PriCT_2"/>
</dbReference>
<dbReference type="Proteomes" id="UP000184480">
    <property type="component" value="Unassembled WGS sequence"/>
</dbReference>
<gene>
    <name evidence="3" type="ORF">SAMN05444362_11462</name>
</gene>
<keyword evidence="4" id="KW-1185">Reference proteome</keyword>
<protein>
    <submittedName>
        <fullName evidence="3">Primase C terminal 2 (PriCT-2)</fullName>
    </submittedName>
</protein>
<dbReference type="Pfam" id="PF08800">
    <property type="entry name" value="BT4734-like_N"/>
    <property type="match status" value="1"/>
</dbReference>
<dbReference type="GO" id="GO:0016817">
    <property type="term" value="F:hydrolase activity, acting on acid anhydrides"/>
    <property type="evidence" value="ECO:0007669"/>
    <property type="project" value="InterPro"/>
</dbReference>
<evidence type="ECO:0000259" key="1">
    <source>
        <dbReference type="Pfam" id="PF08707"/>
    </source>
</evidence>
<organism evidence="3 4">
    <name type="scientific">Dysgonomonas macrotermitis</name>
    <dbReference type="NCBI Taxonomy" id="1346286"/>
    <lineage>
        <taxon>Bacteria</taxon>
        <taxon>Pseudomonadati</taxon>
        <taxon>Bacteroidota</taxon>
        <taxon>Bacteroidia</taxon>
        <taxon>Bacteroidales</taxon>
        <taxon>Dysgonomonadaceae</taxon>
        <taxon>Dysgonomonas</taxon>
    </lineage>
</organism>
<dbReference type="EMBL" id="FQUC01000014">
    <property type="protein sequence ID" value="SHG04823.1"/>
    <property type="molecule type" value="Genomic_DNA"/>
</dbReference>
<dbReference type="Pfam" id="PF08707">
    <property type="entry name" value="PriCT_2"/>
    <property type="match status" value="1"/>
</dbReference>
<name>A0A1M5GMA1_9BACT</name>
<proteinExistence type="predicted"/>
<sequence>MNTMDILNKKCSFFSDNKSTTAEKEITLRDFLYYPDTKKLVEEYRRTGDKLIKDKLPCATISGICVGGRKDSNMRLNGVVAIDLDKKANPHITNLEDLKNYTHHIPYVAACAHSAGGKGYYILIPIAYPDRHKEQYISICDDFERCGITIDRLCSNPSRLRFISSDDEPYINENATVYTRLPPNTEKPKKVKSNSQVTETDKANIKKCVDYICGELINIVESYEDWFAVGCSLASCLGEDGREFFHAISSMSGKYDYSECDKKYNECLKANHTNIGRFFNMCKKYNIEYKNL</sequence>
<dbReference type="AlphaFoldDB" id="A0A1M5GMA1"/>
<evidence type="ECO:0000313" key="3">
    <source>
        <dbReference type="EMBL" id="SHG04823.1"/>
    </source>
</evidence>
<evidence type="ECO:0000313" key="4">
    <source>
        <dbReference type="Proteomes" id="UP000184480"/>
    </source>
</evidence>
<feature type="domain" description="BT4734-like N-terminal" evidence="2">
    <location>
        <begin position="52"/>
        <end position="170"/>
    </location>
</feature>
<accession>A0A1M5GMA1</accession>